<feature type="transmembrane region" description="Helical" evidence="5">
    <location>
        <begin position="36"/>
        <end position="53"/>
    </location>
</feature>
<dbReference type="AlphaFoldDB" id="A0A8H3HIX4"/>
<feature type="transmembrane region" description="Helical" evidence="5">
    <location>
        <begin position="73"/>
        <end position="97"/>
    </location>
</feature>
<evidence type="ECO:0000313" key="6">
    <source>
        <dbReference type="EMBL" id="CAE6520613.1"/>
    </source>
</evidence>
<comment type="subcellular location">
    <subcellularLocation>
        <location evidence="1">Endomembrane system</location>
        <topology evidence="1">Multi-pass membrane protein</topology>
    </subcellularLocation>
</comment>
<dbReference type="PANTHER" id="PTHR10989:SF16">
    <property type="entry name" value="AT02829P-RELATED"/>
    <property type="match status" value="1"/>
</dbReference>
<keyword evidence="4 5" id="KW-0472">Membrane</keyword>
<feature type="transmembrane region" description="Helical" evidence="5">
    <location>
        <begin position="109"/>
        <end position="132"/>
    </location>
</feature>
<reference evidence="6" key="1">
    <citation type="submission" date="2021-01" db="EMBL/GenBank/DDBJ databases">
        <authorList>
            <person name="Kaushik A."/>
        </authorList>
    </citation>
    <scope>NUCLEOTIDE SEQUENCE</scope>
    <source>
        <strain evidence="6">AG6-10EEA</strain>
    </source>
</reference>
<evidence type="ECO:0000256" key="5">
    <source>
        <dbReference type="SAM" id="Phobius"/>
    </source>
</evidence>
<proteinExistence type="predicted"/>
<accession>A0A8H3HIX4</accession>
<dbReference type="GO" id="GO:0016020">
    <property type="term" value="C:membrane"/>
    <property type="evidence" value="ECO:0007669"/>
    <property type="project" value="InterPro"/>
</dbReference>
<evidence type="ECO:0000256" key="2">
    <source>
        <dbReference type="ARBA" id="ARBA00022692"/>
    </source>
</evidence>
<evidence type="ECO:0000256" key="4">
    <source>
        <dbReference type="ARBA" id="ARBA00023136"/>
    </source>
</evidence>
<evidence type="ECO:0000313" key="7">
    <source>
        <dbReference type="Proteomes" id="UP000663853"/>
    </source>
</evidence>
<dbReference type="EMBL" id="CAJMXA010003884">
    <property type="protein sequence ID" value="CAE6520613.1"/>
    <property type="molecule type" value="Genomic_DNA"/>
</dbReference>
<evidence type="ECO:0000256" key="3">
    <source>
        <dbReference type="ARBA" id="ARBA00022989"/>
    </source>
</evidence>
<feature type="transmembrane region" description="Helical" evidence="5">
    <location>
        <begin position="196"/>
        <end position="212"/>
    </location>
</feature>
<feature type="transmembrane region" description="Helical" evidence="5">
    <location>
        <begin position="232"/>
        <end position="253"/>
    </location>
</feature>
<sequence length="280" mass="30453">MWGYKDPSTGAGVPFLFYLPTLNALHSPLLTMSIKLIPAVLHAASMSIMAYGFMSLSTVASDEWISKQTGGHWQFLTILGLAAAWITMALSLLGDLFPSSQSINGIKRSLLMISLPVSIIVSGIYWTLLLAFPHLILPPVGTSSEPVEPSSAPEAPQFYRIPLKMDLALHLAPSLSLVFDFFVLERKYATRQLKTQAPLLAVLAAVSYATWAEYCASKNGAFPYPFLTISPFHIRVVIYAVTTLLAYLSLLGLNCVHPRKALATGVDAIQKPVSPKAFSN</sequence>
<dbReference type="Proteomes" id="UP000663853">
    <property type="component" value="Unassembled WGS sequence"/>
</dbReference>
<keyword evidence="2 5" id="KW-0812">Transmembrane</keyword>
<gene>
    <name evidence="6" type="ORF">RDB_LOCUS146597</name>
</gene>
<dbReference type="PANTHER" id="PTHR10989">
    <property type="entry name" value="ANDROGEN-INDUCED PROTEIN 1-RELATED"/>
    <property type="match status" value="1"/>
</dbReference>
<protein>
    <submittedName>
        <fullName evidence="6">Uncharacterized protein</fullName>
    </submittedName>
</protein>
<keyword evidence="3 5" id="KW-1133">Transmembrane helix</keyword>
<comment type="caution">
    <text evidence="6">The sequence shown here is derived from an EMBL/GenBank/DDBJ whole genome shotgun (WGS) entry which is preliminary data.</text>
</comment>
<dbReference type="Pfam" id="PF04750">
    <property type="entry name" value="Far-17a_AIG1"/>
    <property type="match status" value="1"/>
</dbReference>
<name>A0A8H3HIX4_9AGAM</name>
<dbReference type="InterPro" id="IPR006838">
    <property type="entry name" value="ADTRP_AIG1"/>
</dbReference>
<evidence type="ECO:0000256" key="1">
    <source>
        <dbReference type="ARBA" id="ARBA00004127"/>
    </source>
</evidence>
<organism evidence="6 7">
    <name type="scientific">Rhizoctonia solani</name>
    <dbReference type="NCBI Taxonomy" id="456999"/>
    <lineage>
        <taxon>Eukaryota</taxon>
        <taxon>Fungi</taxon>
        <taxon>Dikarya</taxon>
        <taxon>Basidiomycota</taxon>
        <taxon>Agaricomycotina</taxon>
        <taxon>Agaricomycetes</taxon>
        <taxon>Cantharellales</taxon>
        <taxon>Ceratobasidiaceae</taxon>
        <taxon>Rhizoctonia</taxon>
    </lineage>
</organism>
<dbReference type="GO" id="GO:0012505">
    <property type="term" value="C:endomembrane system"/>
    <property type="evidence" value="ECO:0007669"/>
    <property type="project" value="UniProtKB-SubCell"/>
</dbReference>
<feature type="transmembrane region" description="Helical" evidence="5">
    <location>
        <begin position="167"/>
        <end position="184"/>
    </location>
</feature>